<feature type="transmembrane region" description="Helical" evidence="6">
    <location>
        <begin position="535"/>
        <end position="554"/>
    </location>
</feature>
<keyword evidence="4 6" id="KW-0472">Membrane</keyword>
<feature type="transmembrane region" description="Helical" evidence="6">
    <location>
        <begin position="26"/>
        <end position="45"/>
    </location>
</feature>
<feature type="transmembrane region" description="Helical" evidence="6">
    <location>
        <begin position="1359"/>
        <end position="1378"/>
    </location>
</feature>
<feature type="transmembrane region" description="Helical" evidence="6">
    <location>
        <begin position="1603"/>
        <end position="1624"/>
    </location>
</feature>
<feature type="transmembrane region" description="Helical" evidence="6">
    <location>
        <begin position="1390"/>
        <end position="1411"/>
    </location>
</feature>
<feature type="compositionally biased region" description="Basic and acidic residues" evidence="5">
    <location>
        <begin position="322"/>
        <end position="332"/>
    </location>
</feature>
<gene>
    <name evidence="8" type="ORF">CGC21_0910</name>
</gene>
<feature type="transmembrane region" description="Helical" evidence="6">
    <location>
        <begin position="157"/>
        <end position="178"/>
    </location>
</feature>
<evidence type="ECO:0000256" key="3">
    <source>
        <dbReference type="ARBA" id="ARBA00022989"/>
    </source>
</evidence>
<reference evidence="9" key="1">
    <citation type="submission" date="2019-02" db="EMBL/GenBank/DDBJ databases">
        <title>FDA dAtabase for Regulatory Grade micrObial Sequences (FDA-ARGOS): Supporting development and validation of Infectious Disease Dx tests.</title>
        <authorList>
            <person name="Duncan R."/>
            <person name="Fisher C."/>
            <person name="Tallon L."/>
            <person name="Sadzewicz L."/>
            <person name="Sengamalay N."/>
            <person name="Ott S."/>
            <person name="Godinez A."/>
            <person name="Nagaraj S."/>
            <person name="Vavikolanu K."/>
            <person name="Nadendla S."/>
            <person name="Aluvathingal J."/>
            <person name="Sichtig H."/>
        </authorList>
    </citation>
    <scope>NUCLEOTIDE SEQUENCE [LARGE SCALE GENOMIC DNA]</scope>
    <source>
        <strain evidence="9">FDAARGOS_361</strain>
    </source>
</reference>
<dbReference type="GO" id="GO:0016020">
    <property type="term" value="C:membrane"/>
    <property type="evidence" value="ECO:0007669"/>
    <property type="project" value="UniProtKB-SubCell"/>
</dbReference>
<feature type="transmembrane region" description="Helical" evidence="6">
    <location>
        <begin position="442"/>
        <end position="464"/>
    </location>
</feature>
<keyword evidence="3 6" id="KW-1133">Transmembrane helix</keyword>
<feature type="transmembrane region" description="Helical" evidence="6">
    <location>
        <begin position="988"/>
        <end position="1008"/>
    </location>
</feature>
<feature type="transmembrane region" description="Helical" evidence="6">
    <location>
        <begin position="574"/>
        <end position="595"/>
    </location>
</feature>
<feature type="transmembrane region" description="Helical" evidence="6">
    <location>
        <begin position="404"/>
        <end position="430"/>
    </location>
</feature>
<feature type="transmembrane region" description="Helical" evidence="6">
    <location>
        <begin position="124"/>
        <end position="145"/>
    </location>
</feature>
<dbReference type="SUPFAM" id="SSF103473">
    <property type="entry name" value="MFS general substrate transporter"/>
    <property type="match status" value="3"/>
</dbReference>
<dbReference type="EMBL" id="RHLC01000035">
    <property type="protein sequence ID" value="TPP53030.1"/>
    <property type="molecule type" value="Genomic_DNA"/>
</dbReference>
<feature type="transmembrane region" description="Helical" evidence="6">
    <location>
        <begin position="185"/>
        <end position="204"/>
    </location>
</feature>
<comment type="subcellular location">
    <subcellularLocation>
        <location evidence="1">Membrane</location>
        <topology evidence="1">Multi-pass membrane protein</topology>
    </subcellularLocation>
</comment>
<evidence type="ECO:0000256" key="6">
    <source>
        <dbReference type="SAM" id="Phobius"/>
    </source>
</evidence>
<name>A0A504Y443_LEIDO</name>
<evidence type="ECO:0000256" key="5">
    <source>
        <dbReference type="SAM" id="MobiDB-lite"/>
    </source>
</evidence>
<feature type="transmembrane region" description="Helical" evidence="6">
    <location>
        <begin position="693"/>
        <end position="712"/>
    </location>
</feature>
<feature type="transmembrane region" description="Helical" evidence="6">
    <location>
        <begin position="821"/>
        <end position="840"/>
    </location>
</feature>
<feature type="transmembrane region" description="Helical" evidence="6">
    <location>
        <begin position="1092"/>
        <end position="1113"/>
    </location>
</feature>
<feature type="transmembrane region" description="Helical" evidence="6">
    <location>
        <begin position="733"/>
        <end position="751"/>
    </location>
</feature>
<dbReference type="VEuPathDB" id="TriTrypDB:LdBPK_110670.1"/>
<feature type="transmembrane region" description="Helical" evidence="6">
    <location>
        <begin position="66"/>
        <end position="84"/>
    </location>
</feature>
<feature type="transmembrane region" description="Helical" evidence="6">
    <location>
        <begin position="1270"/>
        <end position="1288"/>
    </location>
</feature>
<dbReference type="Pfam" id="PF06813">
    <property type="entry name" value="Nodulin-like"/>
    <property type="match status" value="3"/>
</dbReference>
<feature type="transmembrane region" description="Helical" evidence="6">
    <location>
        <begin position="790"/>
        <end position="815"/>
    </location>
</feature>
<feature type="transmembrane region" description="Helical" evidence="6">
    <location>
        <begin position="1166"/>
        <end position="1187"/>
    </location>
</feature>
<feature type="transmembrane region" description="Helical" evidence="6">
    <location>
        <begin position="852"/>
        <end position="871"/>
    </location>
</feature>
<evidence type="ECO:0000256" key="4">
    <source>
        <dbReference type="ARBA" id="ARBA00023136"/>
    </source>
</evidence>
<dbReference type="Gene3D" id="1.20.1250.20">
    <property type="entry name" value="MFS general substrate transporter like domains"/>
    <property type="match status" value="3"/>
</dbReference>
<feature type="region of interest" description="Disordered" evidence="5">
    <location>
        <begin position="322"/>
        <end position="352"/>
    </location>
</feature>
<evidence type="ECO:0000256" key="2">
    <source>
        <dbReference type="ARBA" id="ARBA00022692"/>
    </source>
</evidence>
<feature type="transmembrane region" description="Helical" evidence="6">
    <location>
        <begin position="1295"/>
        <end position="1320"/>
    </location>
</feature>
<feature type="transmembrane region" description="Helical" evidence="6">
    <location>
        <begin position="757"/>
        <end position="778"/>
    </location>
</feature>
<feature type="transmembrane region" description="Helical" evidence="6">
    <location>
        <begin position="1067"/>
        <end position="1086"/>
    </location>
</feature>
<dbReference type="VEuPathDB" id="TriTrypDB:LdCL_110012300"/>
<protein>
    <submittedName>
        <fullName evidence="8">Major Facilitator Superfamily protein</fullName>
    </submittedName>
</protein>
<dbReference type="InterPro" id="IPR010658">
    <property type="entry name" value="Nodulin-like"/>
</dbReference>
<feature type="transmembrane region" description="Helical" evidence="6">
    <location>
        <begin position="1704"/>
        <end position="1725"/>
    </location>
</feature>
<proteinExistence type="predicted"/>
<accession>A0A504Y443</accession>
<feature type="transmembrane region" description="Helical" evidence="6">
    <location>
        <begin position="1231"/>
        <end position="1250"/>
    </location>
</feature>
<dbReference type="VEuPathDB" id="TriTrypDB:LDHU3_11.0890"/>
<feature type="transmembrane region" description="Helical" evidence="6">
    <location>
        <begin position="923"/>
        <end position="947"/>
    </location>
</feature>
<evidence type="ECO:0000313" key="8">
    <source>
        <dbReference type="EMBL" id="TPP53030.1"/>
    </source>
</evidence>
<dbReference type="VEuPathDB" id="TriTrypDB:LDHU3_11.0870"/>
<dbReference type="VEuPathDB" id="TriTrypDB:LdCL_110012100"/>
<feature type="domain" description="Nodulin-like" evidence="7">
    <location>
        <begin position="42"/>
        <end position="209"/>
    </location>
</feature>
<feature type="transmembrane region" description="Helical" evidence="6">
    <location>
        <begin position="1526"/>
        <end position="1547"/>
    </location>
</feature>
<keyword evidence="2 6" id="KW-0812">Transmembrane</keyword>
<feature type="transmembrane region" description="Helical" evidence="6">
    <location>
        <begin position="1630"/>
        <end position="1651"/>
    </location>
</feature>
<dbReference type="VEuPathDB" id="TriTrypDB:LdBPK_110680.1"/>
<evidence type="ECO:0000259" key="7">
    <source>
        <dbReference type="Pfam" id="PF06813"/>
    </source>
</evidence>
<feature type="transmembrane region" description="Helical" evidence="6">
    <location>
        <begin position="476"/>
        <end position="497"/>
    </location>
</feature>
<dbReference type="Proteomes" id="UP000318447">
    <property type="component" value="Unassembled WGS sequence"/>
</dbReference>
<dbReference type="VEuPathDB" id="TriTrypDB:LdBPK_131430.1"/>
<organism evidence="8 9">
    <name type="scientific">Leishmania donovani</name>
    <dbReference type="NCBI Taxonomy" id="5661"/>
    <lineage>
        <taxon>Eukaryota</taxon>
        <taxon>Discoba</taxon>
        <taxon>Euglenozoa</taxon>
        <taxon>Kinetoplastea</taxon>
        <taxon>Metakinetoplastina</taxon>
        <taxon>Trypanosomatida</taxon>
        <taxon>Trypanosomatidae</taxon>
        <taxon>Leishmaniinae</taxon>
        <taxon>Leishmania</taxon>
    </lineage>
</organism>
<feature type="transmembrane region" description="Helical" evidence="6">
    <location>
        <begin position="244"/>
        <end position="264"/>
    </location>
</feature>
<evidence type="ECO:0000256" key="1">
    <source>
        <dbReference type="ARBA" id="ARBA00004141"/>
    </source>
</evidence>
<feature type="transmembrane region" description="Helical" evidence="6">
    <location>
        <begin position="1125"/>
        <end position="1144"/>
    </location>
</feature>
<feature type="domain" description="Nodulin-like" evidence="7">
    <location>
        <begin position="1231"/>
        <end position="1443"/>
    </location>
</feature>
<feature type="domain" description="Nodulin-like" evidence="7">
    <location>
        <begin position="698"/>
        <end position="905"/>
    </location>
</feature>
<feature type="transmembrane region" description="Helical" evidence="6">
    <location>
        <begin position="90"/>
        <end position="112"/>
    </location>
</feature>
<evidence type="ECO:0000313" key="9">
    <source>
        <dbReference type="Proteomes" id="UP000318447"/>
    </source>
</evidence>
<dbReference type="VEuPathDB" id="TriTrypDB:LdCL_110012200"/>
<feature type="transmembrane region" description="Helical" evidence="6">
    <location>
        <begin position="276"/>
        <end position="299"/>
    </location>
</feature>
<feature type="transmembrane region" description="Helical" evidence="6">
    <location>
        <begin position="504"/>
        <end position="523"/>
    </location>
</feature>
<dbReference type="PANTHER" id="PTHR21576">
    <property type="entry name" value="UNCHARACTERIZED NODULIN-LIKE PROTEIN"/>
    <property type="match status" value="1"/>
</dbReference>
<feature type="transmembrane region" description="Helical" evidence="6">
    <location>
        <begin position="1663"/>
        <end position="1682"/>
    </location>
</feature>
<feature type="transmembrane region" description="Helical" evidence="6">
    <location>
        <begin position="1461"/>
        <end position="1480"/>
    </location>
</feature>
<comment type="caution">
    <text evidence="8">The sequence shown here is derived from an EMBL/GenBank/DDBJ whole genome shotgun (WGS) entry which is preliminary data.</text>
</comment>
<dbReference type="PANTHER" id="PTHR21576:SF157">
    <property type="entry name" value="NODULIN-LIKE DOMAIN-CONTAINING PROTEIN"/>
    <property type="match status" value="1"/>
</dbReference>
<feature type="transmembrane region" description="Helical" evidence="6">
    <location>
        <begin position="1332"/>
        <end position="1352"/>
    </location>
</feature>
<dbReference type="InterPro" id="IPR036259">
    <property type="entry name" value="MFS_trans_sf"/>
</dbReference>
<sequence length="1732" mass="190495">MQTNEEVVIYRLATGPQKPVSEHKRFAILVLGSFGCIVCSFSYAWNLISGTMQQRYDLSQRDLSTIVTVGLVVQFGVLPYAFLYDFLGPIPISVIGTVYFPLGTLLLALCFMGKIEGSVVRLSVFNAMMACGCAMFDLVCCITVLSHFPTNRGPVTALLKTFTGLGSAIVACLYAGYFDSDAEKHFFFLFSLGIVVGVLCIVFMRLPPYHLTQYAERKLSDEVKERRLVTKAQYLRQEAPLRRFALGLLILVALIVFVTTQSALVSYLKLGKAPKLAFAIVSTILVLFYTFVMAPLPFLNSSYIPVLHPVRSRQLQAVGERSEALQEGRRAEATVTSSIEDSNEKDSSEGVQGLKAAECTPGHAMASEPTAAAAKGSLEMELDYVAPQYQGSFIRNLTTLELWALWWTSFATTGVTFVINFNSSFIFVALQSAPVSDSLRTMLTVLNGVGSAVGRLLMSFFEVWSQKRKAEDRVPITMGVFFSSSCVITSIVLFLVLPAAALPLPHIIAAIGSGFYNGVAILVTRTIFAKDPAKHYHFCLSAPMISAVVLNRFLYGEWYTAQAEKQARADRMCYGKKCVLMPLLVMLGVGFSALITDVVLNLRYRSYCQRALAERARLRERDELVQKMRVIAGSGATDGSDTDKAVDWEMKQLCQADEPSDLERAVEDDSSTECNVLKLDVTNQRPISEARRYGLLTLASFAMICASTSYAFNLFSGSLRDKYNFDSRQMSTINTVGMVFAYFLLPYGTIYDYLGPLPVYILACVLASLGLLLMGLTFQGVIAGSVVRFCVFNALLSLGSQLFDLATVVTMLSIFPTRRGWVVALLKTLMGLGSAIIGSMRTGFFLNTPANYFYFLVGMVLVTGLCCIAVMRLPSYHLTGYQQSRLSDEQKAVRGARVAAYLTQEPPIALAAFTKVAKTQHGLLAFAIVAVVITSCFLLMLVPCPWLDRLTTKGPRDDESAESGEVLTDIDYIAPQYQTTFLQSCCTVSLWCILWTMFCGVGAEFVIIFNASPIFSALTETPKLDTTVSALLTVLNGAGSALGRLAMSVFEHYTQKRKAEDRMPITVAFFVPTTLIILSMTLFLVLPGRSLLAAFALASLGNGFCASITILVLRTMYAKDPAKHYNFGFNALWIAAILLNRLLYGEWIASRADRQGQKVCVGRECVMMPLLVMIGMNLTALLSDVYLHISYSRFSRRVLAERRRLREGVAAAGSSEPIYPEKERLNEAKHFVCFTAASFAMICASTSYAFNLFSGSLRDKYNFDSRQMSTINTVGMVFAYFLLPYGTIYDYLGPLPVYILACVLASLGLLLMGLTFQGVIAGSVVRFCVFNALLSLGSQLFDLATVVTMLSIFPTRRGWVVALLKTLMGLGSAIIGSMRTGFFLNTPANYFYFLVGMVLVTGLCCIAVMRLPSYHLTGYQQSRLSDEQKAVRGARVAAYLTQEPPIALAAFTKVAKTQHGLLAFAIVAVVITSCFLLMLVPCPWLDRLTTKGPRDDESAESGEVLTDIDYIAPQYQTTFLQSCCTVSLWCILWTMFCGVGAEFVIIFNASPIFSALTETPKLDTTVSALLTVLNGAGSALGRLAMSVFEHYTQKRKAEDRMPITVAFFVPTTLIILSMTLFLVLPGRSLLAAFALASLGNGFCASITILVLRTMYAKDPAKHYNFGFNALWIAAILLNRLLYGEWIASRADRQGQKVCVGRECVMMPLLVMIGMNLTALLSDVYLHISYSRF</sequence>